<dbReference type="Proteomes" id="UP001170954">
    <property type="component" value="Unassembled WGS sequence"/>
</dbReference>
<protein>
    <submittedName>
        <fullName evidence="2">TlpA family protein disulfide reductase</fullName>
    </submittedName>
</protein>
<sequence>MKLKYPFAICFLIFFLFTSVELIAQEEVTVTSHSDVDSSDLALIDNDGKLIKLSEMKGKVIVLNFWATWCQPCIAELPSLQKLYSSLASEEDILFAAVEMDQDPEKAAKFFKKRKYSIPLYSLGSALPSQMQTNSIPMTVIIAKNGEIVVKKIGMIDFESAKLRNNLLQLTKERADISYL</sequence>
<evidence type="ECO:0000313" key="3">
    <source>
        <dbReference type="Proteomes" id="UP001170954"/>
    </source>
</evidence>
<dbReference type="InterPro" id="IPR036249">
    <property type="entry name" value="Thioredoxin-like_sf"/>
</dbReference>
<gene>
    <name evidence="2" type="ORF">HX018_01060</name>
</gene>
<dbReference type="RefSeq" id="WP_286650188.1">
    <property type="nucleotide sequence ID" value="NZ_JACAGK010000002.1"/>
</dbReference>
<dbReference type="PROSITE" id="PS51352">
    <property type="entry name" value="THIOREDOXIN_2"/>
    <property type="match status" value="1"/>
</dbReference>
<evidence type="ECO:0000259" key="1">
    <source>
        <dbReference type="PROSITE" id="PS51352"/>
    </source>
</evidence>
<accession>A0ABT7NI13</accession>
<dbReference type="Gene3D" id="3.40.30.10">
    <property type="entry name" value="Glutaredoxin"/>
    <property type="match status" value="1"/>
</dbReference>
<dbReference type="PANTHER" id="PTHR42852">
    <property type="entry name" value="THIOL:DISULFIDE INTERCHANGE PROTEIN DSBE"/>
    <property type="match status" value="1"/>
</dbReference>
<dbReference type="CDD" id="cd02966">
    <property type="entry name" value="TlpA_like_family"/>
    <property type="match status" value="1"/>
</dbReference>
<dbReference type="PANTHER" id="PTHR42852:SF13">
    <property type="entry name" value="PROTEIN DIPZ"/>
    <property type="match status" value="1"/>
</dbReference>
<reference evidence="2" key="1">
    <citation type="submission" date="2020-06" db="EMBL/GenBank/DDBJ databases">
        <authorList>
            <person name="Dong N."/>
        </authorList>
    </citation>
    <scope>NUCLEOTIDE SEQUENCE</scope>
    <source>
        <strain evidence="2">R1692</strain>
    </source>
</reference>
<dbReference type="Pfam" id="PF08534">
    <property type="entry name" value="Redoxin"/>
    <property type="match status" value="1"/>
</dbReference>
<dbReference type="InterPro" id="IPR013766">
    <property type="entry name" value="Thioredoxin_domain"/>
</dbReference>
<organism evidence="2 3">
    <name type="scientific">Sphingobacterium hotanense</name>
    <dbReference type="NCBI Taxonomy" id="649196"/>
    <lineage>
        <taxon>Bacteria</taxon>
        <taxon>Pseudomonadati</taxon>
        <taxon>Bacteroidota</taxon>
        <taxon>Sphingobacteriia</taxon>
        <taxon>Sphingobacteriales</taxon>
        <taxon>Sphingobacteriaceae</taxon>
        <taxon>Sphingobacterium</taxon>
    </lineage>
</organism>
<comment type="caution">
    <text evidence="2">The sequence shown here is derived from an EMBL/GenBank/DDBJ whole genome shotgun (WGS) entry which is preliminary data.</text>
</comment>
<dbReference type="EMBL" id="JACAGK010000002">
    <property type="protein sequence ID" value="MDM1046841.1"/>
    <property type="molecule type" value="Genomic_DNA"/>
</dbReference>
<dbReference type="InterPro" id="IPR013740">
    <property type="entry name" value="Redoxin"/>
</dbReference>
<dbReference type="InterPro" id="IPR050553">
    <property type="entry name" value="Thioredoxin_ResA/DsbE_sf"/>
</dbReference>
<evidence type="ECO:0000313" key="2">
    <source>
        <dbReference type="EMBL" id="MDM1046841.1"/>
    </source>
</evidence>
<proteinExistence type="predicted"/>
<dbReference type="SUPFAM" id="SSF52833">
    <property type="entry name" value="Thioredoxin-like"/>
    <property type="match status" value="1"/>
</dbReference>
<feature type="domain" description="Thioredoxin" evidence="1">
    <location>
        <begin position="32"/>
        <end position="176"/>
    </location>
</feature>
<name>A0ABT7NI13_9SPHI</name>
<reference evidence="2" key="2">
    <citation type="journal article" date="2022" name="Sci. Total Environ.">
        <title>Prevalence, transmission, and molecular epidemiology of tet(X)-positive bacteria among humans, animals, and environmental niches in China: An epidemiological, and genomic-based study.</title>
        <authorList>
            <person name="Dong N."/>
            <person name="Zeng Y."/>
            <person name="Cai C."/>
            <person name="Sun C."/>
            <person name="Lu J."/>
            <person name="Liu C."/>
            <person name="Zhou H."/>
            <person name="Sun Q."/>
            <person name="Shu L."/>
            <person name="Wang H."/>
            <person name="Wang Y."/>
            <person name="Wang S."/>
            <person name="Wu C."/>
            <person name="Chan E.W."/>
            <person name="Chen G."/>
            <person name="Shen Z."/>
            <person name="Chen S."/>
            <person name="Zhang R."/>
        </authorList>
    </citation>
    <scope>NUCLEOTIDE SEQUENCE</scope>
    <source>
        <strain evidence="2">R1692</strain>
    </source>
</reference>
<keyword evidence="3" id="KW-1185">Reference proteome</keyword>